<reference evidence="3" key="3">
    <citation type="submission" date="2015-06" db="UniProtKB">
        <authorList>
            <consortium name="EnsemblProtists"/>
        </authorList>
    </citation>
    <scope>IDENTIFICATION</scope>
</reference>
<feature type="compositionally biased region" description="Basic and acidic residues" evidence="1">
    <location>
        <begin position="93"/>
        <end position="105"/>
    </location>
</feature>
<dbReference type="AlphaFoldDB" id="L1JK23"/>
<feature type="compositionally biased region" description="Polar residues" evidence="1">
    <location>
        <begin position="123"/>
        <end position="132"/>
    </location>
</feature>
<dbReference type="Proteomes" id="UP000011087">
    <property type="component" value="Unassembled WGS sequence"/>
</dbReference>
<gene>
    <name evidence="2" type="ORF">GUITHDRAFT_151657</name>
</gene>
<protein>
    <submittedName>
        <fullName evidence="2 3">Uncharacterized protein</fullName>
    </submittedName>
</protein>
<dbReference type="KEGG" id="gtt:GUITHDRAFT_151657"/>
<feature type="region of interest" description="Disordered" evidence="1">
    <location>
        <begin position="88"/>
        <end position="132"/>
    </location>
</feature>
<feature type="compositionally biased region" description="Acidic residues" evidence="1">
    <location>
        <begin position="106"/>
        <end position="117"/>
    </location>
</feature>
<reference evidence="4" key="2">
    <citation type="submission" date="2012-11" db="EMBL/GenBank/DDBJ databases">
        <authorList>
            <person name="Kuo A."/>
            <person name="Curtis B.A."/>
            <person name="Tanifuji G."/>
            <person name="Burki F."/>
            <person name="Gruber A."/>
            <person name="Irimia M."/>
            <person name="Maruyama S."/>
            <person name="Arias M.C."/>
            <person name="Ball S.G."/>
            <person name="Gile G.H."/>
            <person name="Hirakawa Y."/>
            <person name="Hopkins J.F."/>
            <person name="Rensing S.A."/>
            <person name="Schmutz J."/>
            <person name="Symeonidi A."/>
            <person name="Elias M."/>
            <person name="Eveleigh R.J."/>
            <person name="Herman E.K."/>
            <person name="Klute M.J."/>
            <person name="Nakayama T."/>
            <person name="Obornik M."/>
            <person name="Reyes-Prieto A."/>
            <person name="Armbrust E.V."/>
            <person name="Aves S.J."/>
            <person name="Beiko R.G."/>
            <person name="Coutinho P."/>
            <person name="Dacks J.B."/>
            <person name="Durnford D.G."/>
            <person name="Fast N.M."/>
            <person name="Green B.R."/>
            <person name="Grisdale C."/>
            <person name="Hempe F."/>
            <person name="Henrissat B."/>
            <person name="Hoppner M.P."/>
            <person name="Ishida K.-I."/>
            <person name="Kim E."/>
            <person name="Koreny L."/>
            <person name="Kroth P.G."/>
            <person name="Liu Y."/>
            <person name="Malik S.-B."/>
            <person name="Maier U.G."/>
            <person name="McRose D."/>
            <person name="Mock T."/>
            <person name="Neilson J.A."/>
            <person name="Onodera N.T."/>
            <person name="Poole A.M."/>
            <person name="Pritham E.J."/>
            <person name="Richards T.A."/>
            <person name="Rocap G."/>
            <person name="Roy S.W."/>
            <person name="Sarai C."/>
            <person name="Schaack S."/>
            <person name="Shirato S."/>
            <person name="Slamovits C.H."/>
            <person name="Spencer D.F."/>
            <person name="Suzuki S."/>
            <person name="Worden A.Z."/>
            <person name="Zauner S."/>
            <person name="Barry K."/>
            <person name="Bell C."/>
            <person name="Bharti A.K."/>
            <person name="Crow J.A."/>
            <person name="Grimwood J."/>
            <person name="Kramer R."/>
            <person name="Lindquist E."/>
            <person name="Lucas S."/>
            <person name="Salamov A."/>
            <person name="McFadden G.I."/>
            <person name="Lane C.E."/>
            <person name="Keeling P.J."/>
            <person name="Gray M.W."/>
            <person name="Grigoriev I.V."/>
            <person name="Archibald J.M."/>
        </authorList>
    </citation>
    <scope>NUCLEOTIDE SEQUENCE</scope>
    <source>
        <strain evidence="4">CCMP2712</strain>
    </source>
</reference>
<evidence type="ECO:0000313" key="2">
    <source>
        <dbReference type="EMBL" id="EKX48687.1"/>
    </source>
</evidence>
<reference evidence="2 4" key="1">
    <citation type="journal article" date="2012" name="Nature">
        <title>Algal genomes reveal evolutionary mosaicism and the fate of nucleomorphs.</title>
        <authorList>
            <consortium name="DOE Joint Genome Institute"/>
            <person name="Curtis B.A."/>
            <person name="Tanifuji G."/>
            <person name="Burki F."/>
            <person name="Gruber A."/>
            <person name="Irimia M."/>
            <person name="Maruyama S."/>
            <person name="Arias M.C."/>
            <person name="Ball S.G."/>
            <person name="Gile G.H."/>
            <person name="Hirakawa Y."/>
            <person name="Hopkins J.F."/>
            <person name="Kuo A."/>
            <person name="Rensing S.A."/>
            <person name="Schmutz J."/>
            <person name="Symeonidi A."/>
            <person name="Elias M."/>
            <person name="Eveleigh R.J."/>
            <person name="Herman E.K."/>
            <person name="Klute M.J."/>
            <person name="Nakayama T."/>
            <person name="Obornik M."/>
            <person name="Reyes-Prieto A."/>
            <person name="Armbrust E.V."/>
            <person name="Aves S.J."/>
            <person name="Beiko R.G."/>
            <person name="Coutinho P."/>
            <person name="Dacks J.B."/>
            <person name="Durnford D.G."/>
            <person name="Fast N.M."/>
            <person name="Green B.R."/>
            <person name="Grisdale C.J."/>
            <person name="Hempel F."/>
            <person name="Henrissat B."/>
            <person name="Hoppner M.P."/>
            <person name="Ishida K."/>
            <person name="Kim E."/>
            <person name="Koreny L."/>
            <person name="Kroth P.G."/>
            <person name="Liu Y."/>
            <person name="Malik S.B."/>
            <person name="Maier U.G."/>
            <person name="McRose D."/>
            <person name="Mock T."/>
            <person name="Neilson J.A."/>
            <person name="Onodera N.T."/>
            <person name="Poole A.M."/>
            <person name="Pritham E.J."/>
            <person name="Richards T.A."/>
            <person name="Rocap G."/>
            <person name="Roy S.W."/>
            <person name="Sarai C."/>
            <person name="Schaack S."/>
            <person name="Shirato S."/>
            <person name="Slamovits C.H."/>
            <person name="Spencer D.F."/>
            <person name="Suzuki S."/>
            <person name="Worden A.Z."/>
            <person name="Zauner S."/>
            <person name="Barry K."/>
            <person name="Bell C."/>
            <person name="Bharti A.K."/>
            <person name="Crow J.A."/>
            <person name="Grimwood J."/>
            <person name="Kramer R."/>
            <person name="Lindquist E."/>
            <person name="Lucas S."/>
            <person name="Salamov A."/>
            <person name="McFadden G.I."/>
            <person name="Lane C.E."/>
            <person name="Keeling P.J."/>
            <person name="Gray M.W."/>
            <person name="Grigoriev I.V."/>
            <person name="Archibald J.M."/>
        </authorList>
    </citation>
    <scope>NUCLEOTIDE SEQUENCE</scope>
    <source>
        <strain evidence="2 4">CCMP2712</strain>
    </source>
</reference>
<proteinExistence type="predicted"/>
<name>L1JK23_GUITC</name>
<dbReference type="PaxDb" id="55529-EKX48687"/>
<evidence type="ECO:0000256" key="1">
    <source>
        <dbReference type="SAM" id="MobiDB-lite"/>
    </source>
</evidence>
<dbReference type="RefSeq" id="XP_005835667.1">
    <property type="nucleotide sequence ID" value="XM_005835610.1"/>
</dbReference>
<keyword evidence="4" id="KW-1185">Reference proteome</keyword>
<evidence type="ECO:0000313" key="3">
    <source>
        <dbReference type="EnsemblProtists" id="EKX48687"/>
    </source>
</evidence>
<dbReference type="HOGENOM" id="CLU_1743997_0_0_1"/>
<sequence>MLHKAAQVAEMTTASLVMQDAWVIVAPAEAAAEEEEGRWVLTKPELAIRFRVRSGEVWGISSGMQEQMQATSSSTTYSRGHLFFAVMPPSEGRGLDSDDTARFDKDDDDEESEEQAEWSDQQKSSNNPTSWTEDLQRACYSCLRLRLYDM</sequence>
<organism evidence="2">
    <name type="scientific">Guillardia theta (strain CCMP2712)</name>
    <name type="common">Cryptophyte</name>
    <dbReference type="NCBI Taxonomy" id="905079"/>
    <lineage>
        <taxon>Eukaryota</taxon>
        <taxon>Cryptophyceae</taxon>
        <taxon>Pyrenomonadales</taxon>
        <taxon>Geminigeraceae</taxon>
        <taxon>Guillardia</taxon>
    </lineage>
</organism>
<dbReference type="EnsemblProtists" id="EKX48687">
    <property type="protein sequence ID" value="EKX48687"/>
    <property type="gene ID" value="GUITHDRAFT_151657"/>
</dbReference>
<accession>L1JK23</accession>
<dbReference type="GeneID" id="17305555"/>
<evidence type="ECO:0000313" key="4">
    <source>
        <dbReference type="Proteomes" id="UP000011087"/>
    </source>
</evidence>
<dbReference type="EMBL" id="JH992984">
    <property type="protein sequence ID" value="EKX48687.1"/>
    <property type="molecule type" value="Genomic_DNA"/>
</dbReference>